<proteinExistence type="predicted"/>
<evidence type="ECO:0000313" key="1">
    <source>
        <dbReference type="EMBL" id="VEL24878.1"/>
    </source>
</evidence>
<sequence length="120" mass="13389">MTLPQPWQVSGSCQGSSVQLQRVNVVGVDKTPISTPRQRVLAKLAEHRRRNRIPKPAANTGTDGVVLRAASNCDAVTEATESDSAPGWTEEEELQELRLTINRRERRRMQDLNIAMDGLR</sequence>
<evidence type="ECO:0008006" key="3">
    <source>
        <dbReference type="Google" id="ProtNLM"/>
    </source>
</evidence>
<protein>
    <recommendedName>
        <fullName evidence="3">BHLH domain-containing protein</fullName>
    </recommendedName>
</protein>
<gene>
    <name evidence="1" type="ORF">PXEA_LOCUS18318</name>
</gene>
<dbReference type="PANTHER" id="PTHR19290:SF164">
    <property type="entry name" value="BHLH DOMAIN-CONTAINING PROTEIN"/>
    <property type="match status" value="1"/>
</dbReference>
<dbReference type="Proteomes" id="UP000784294">
    <property type="component" value="Unassembled WGS sequence"/>
</dbReference>
<dbReference type="InterPro" id="IPR050359">
    <property type="entry name" value="bHLH_transcription_factors"/>
</dbReference>
<keyword evidence="2" id="KW-1185">Reference proteome</keyword>
<evidence type="ECO:0000313" key="2">
    <source>
        <dbReference type="Proteomes" id="UP000784294"/>
    </source>
</evidence>
<dbReference type="GO" id="GO:0005634">
    <property type="term" value="C:nucleus"/>
    <property type="evidence" value="ECO:0007669"/>
    <property type="project" value="TreeGrafter"/>
</dbReference>
<dbReference type="GO" id="GO:0000981">
    <property type="term" value="F:DNA-binding transcription factor activity, RNA polymerase II-specific"/>
    <property type="evidence" value="ECO:0007669"/>
    <property type="project" value="TreeGrafter"/>
</dbReference>
<comment type="caution">
    <text evidence="1">The sequence shown here is derived from an EMBL/GenBank/DDBJ whole genome shotgun (WGS) entry which is preliminary data.</text>
</comment>
<organism evidence="1 2">
    <name type="scientific">Protopolystoma xenopodis</name>
    <dbReference type="NCBI Taxonomy" id="117903"/>
    <lineage>
        <taxon>Eukaryota</taxon>
        <taxon>Metazoa</taxon>
        <taxon>Spiralia</taxon>
        <taxon>Lophotrochozoa</taxon>
        <taxon>Platyhelminthes</taxon>
        <taxon>Monogenea</taxon>
        <taxon>Polyopisthocotylea</taxon>
        <taxon>Polystomatidea</taxon>
        <taxon>Polystomatidae</taxon>
        <taxon>Protopolystoma</taxon>
    </lineage>
</organism>
<reference evidence="1" key="1">
    <citation type="submission" date="2018-11" db="EMBL/GenBank/DDBJ databases">
        <authorList>
            <consortium name="Pathogen Informatics"/>
        </authorList>
    </citation>
    <scope>NUCLEOTIDE SEQUENCE</scope>
</reference>
<name>A0A448X0F8_9PLAT</name>
<dbReference type="PANTHER" id="PTHR19290">
    <property type="entry name" value="BASIC HELIX-LOOP-HELIX PROTEIN NEUROGENIN-RELATED"/>
    <property type="match status" value="1"/>
</dbReference>
<dbReference type="GO" id="GO:0007423">
    <property type="term" value="P:sensory organ development"/>
    <property type="evidence" value="ECO:0007669"/>
    <property type="project" value="TreeGrafter"/>
</dbReference>
<dbReference type="GO" id="GO:0070888">
    <property type="term" value="F:E-box binding"/>
    <property type="evidence" value="ECO:0007669"/>
    <property type="project" value="TreeGrafter"/>
</dbReference>
<dbReference type="GO" id="GO:0045944">
    <property type="term" value="P:positive regulation of transcription by RNA polymerase II"/>
    <property type="evidence" value="ECO:0007669"/>
    <property type="project" value="TreeGrafter"/>
</dbReference>
<dbReference type="EMBL" id="CAAALY010070267">
    <property type="protein sequence ID" value="VEL24878.1"/>
    <property type="molecule type" value="Genomic_DNA"/>
</dbReference>
<dbReference type="AlphaFoldDB" id="A0A448X0F8"/>
<dbReference type="GO" id="GO:0061564">
    <property type="term" value="P:axon development"/>
    <property type="evidence" value="ECO:0007669"/>
    <property type="project" value="TreeGrafter"/>
</dbReference>
<accession>A0A448X0F8</accession>